<dbReference type="GO" id="GO:0006384">
    <property type="term" value="P:transcription initiation at RNA polymerase III promoter"/>
    <property type="evidence" value="ECO:0007669"/>
    <property type="project" value="InterPro"/>
</dbReference>
<evidence type="ECO:0000313" key="2">
    <source>
        <dbReference type="Proteomes" id="UP001430953"/>
    </source>
</evidence>
<organism evidence="1 2">
    <name type="scientific">Cardiocondyla obscurior</name>
    <dbReference type="NCBI Taxonomy" id="286306"/>
    <lineage>
        <taxon>Eukaryota</taxon>
        <taxon>Metazoa</taxon>
        <taxon>Ecdysozoa</taxon>
        <taxon>Arthropoda</taxon>
        <taxon>Hexapoda</taxon>
        <taxon>Insecta</taxon>
        <taxon>Pterygota</taxon>
        <taxon>Neoptera</taxon>
        <taxon>Endopterygota</taxon>
        <taxon>Hymenoptera</taxon>
        <taxon>Apocrita</taxon>
        <taxon>Aculeata</taxon>
        <taxon>Formicoidea</taxon>
        <taxon>Formicidae</taxon>
        <taxon>Myrmicinae</taxon>
        <taxon>Cardiocondyla</taxon>
    </lineage>
</organism>
<dbReference type="InterPro" id="IPR029138">
    <property type="entry name" value="SNAPC5"/>
</dbReference>
<sequence length="105" mass="12244">MNKQAPTSPYEMAQYRERLLSQKQFLTDILSKIDKQILALQVERLHLRNTLLGSEYPEEEILPNTSTKVNNSHVKIELDDPNELKKLDLSVTNLNNYDEETEDEL</sequence>
<accession>A0AAW2FPZ7</accession>
<protein>
    <submittedName>
        <fullName evidence="1">Uncharacterized protein</fullName>
    </submittedName>
</protein>
<dbReference type="Pfam" id="PF15497">
    <property type="entry name" value="SNAPC5"/>
    <property type="match status" value="1"/>
</dbReference>
<reference evidence="1 2" key="1">
    <citation type="submission" date="2023-03" db="EMBL/GenBank/DDBJ databases">
        <title>High recombination rates correlate with genetic variation in Cardiocondyla obscurior ants.</title>
        <authorList>
            <person name="Errbii M."/>
        </authorList>
    </citation>
    <scope>NUCLEOTIDE SEQUENCE [LARGE SCALE GENOMIC DNA]</scope>
    <source>
        <strain evidence="1">Alpha-2009</strain>
        <tissue evidence="1">Whole body</tissue>
    </source>
</reference>
<dbReference type="Proteomes" id="UP001430953">
    <property type="component" value="Unassembled WGS sequence"/>
</dbReference>
<gene>
    <name evidence="1" type="ORF">PUN28_011195</name>
</gene>
<evidence type="ECO:0000313" key="1">
    <source>
        <dbReference type="EMBL" id="KAL0116167.1"/>
    </source>
</evidence>
<keyword evidence="2" id="KW-1185">Reference proteome</keyword>
<dbReference type="GO" id="GO:0006366">
    <property type="term" value="P:transcription by RNA polymerase II"/>
    <property type="evidence" value="ECO:0007669"/>
    <property type="project" value="InterPro"/>
</dbReference>
<dbReference type="EMBL" id="JADYXP020000010">
    <property type="protein sequence ID" value="KAL0116167.1"/>
    <property type="molecule type" value="Genomic_DNA"/>
</dbReference>
<proteinExistence type="predicted"/>
<dbReference type="GO" id="GO:0005634">
    <property type="term" value="C:nucleus"/>
    <property type="evidence" value="ECO:0007669"/>
    <property type="project" value="InterPro"/>
</dbReference>
<dbReference type="AlphaFoldDB" id="A0AAW2FPZ7"/>
<name>A0AAW2FPZ7_9HYME</name>
<comment type="caution">
    <text evidence="1">The sequence shown here is derived from an EMBL/GenBank/DDBJ whole genome shotgun (WGS) entry which is preliminary data.</text>
</comment>